<feature type="chain" id="PRO_5020441030" description="Lipoprotein" evidence="1">
    <location>
        <begin position="20"/>
        <end position="74"/>
    </location>
</feature>
<dbReference type="AlphaFoldDB" id="A0A4Q9G0W4"/>
<dbReference type="RefSeq" id="WP_130992089.1">
    <property type="nucleotide sequence ID" value="NZ_SISK01000015.1"/>
</dbReference>
<keyword evidence="1" id="KW-0732">Signal</keyword>
<evidence type="ECO:0008006" key="4">
    <source>
        <dbReference type="Google" id="ProtNLM"/>
    </source>
</evidence>
<dbReference type="PROSITE" id="PS51257">
    <property type="entry name" value="PROKAR_LIPOPROTEIN"/>
    <property type="match status" value="1"/>
</dbReference>
<name>A0A4Q9G0W4_9RHOB</name>
<dbReference type="OrthoDB" id="7776798at2"/>
<dbReference type="EMBL" id="SISK01000015">
    <property type="protein sequence ID" value="TBN36977.1"/>
    <property type="molecule type" value="Genomic_DNA"/>
</dbReference>
<proteinExistence type="predicted"/>
<evidence type="ECO:0000313" key="2">
    <source>
        <dbReference type="EMBL" id="TBN36977.1"/>
    </source>
</evidence>
<organism evidence="2 3">
    <name type="scientific">Paracoccus subflavus</name>
    <dbReference type="NCBI Taxonomy" id="2528244"/>
    <lineage>
        <taxon>Bacteria</taxon>
        <taxon>Pseudomonadati</taxon>
        <taxon>Pseudomonadota</taxon>
        <taxon>Alphaproteobacteria</taxon>
        <taxon>Rhodobacterales</taxon>
        <taxon>Paracoccaceae</taxon>
        <taxon>Paracoccus</taxon>
    </lineage>
</organism>
<evidence type="ECO:0000256" key="1">
    <source>
        <dbReference type="SAM" id="SignalP"/>
    </source>
</evidence>
<sequence length="74" mass="8020">MRKPVLLALLGSLALSACAGTQSQPIKSKCFTARGDLTCDLRPLPELWGEARQDAVRKVGFYENAVEDGPYAQP</sequence>
<keyword evidence="3" id="KW-1185">Reference proteome</keyword>
<reference evidence="2 3" key="1">
    <citation type="submission" date="2019-02" db="EMBL/GenBank/DDBJ databases">
        <title>Paracoccus subflavus sp. nov., isolated from marine sediment of the Pacific Ocean.</title>
        <authorList>
            <person name="Zhang G."/>
        </authorList>
    </citation>
    <scope>NUCLEOTIDE SEQUENCE [LARGE SCALE GENOMIC DNA]</scope>
    <source>
        <strain evidence="2 3">GY0581</strain>
    </source>
</reference>
<comment type="caution">
    <text evidence="2">The sequence shown here is derived from an EMBL/GenBank/DDBJ whole genome shotgun (WGS) entry which is preliminary data.</text>
</comment>
<protein>
    <recommendedName>
        <fullName evidence="4">Lipoprotein</fullName>
    </recommendedName>
</protein>
<evidence type="ECO:0000313" key="3">
    <source>
        <dbReference type="Proteomes" id="UP000293520"/>
    </source>
</evidence>
<feature type="signal peptide" evidence="1">
    <location>
        <begin position="1"/>
        <end position="19"/>
    </location>
</feature>
<gene>
    <name evidence="2" type="ORF">EYE42_14785</name>
</gene>
<accession>A0A4Q9G0W4</accession>
<dbReference type="Proteomes" id="UP000293520">
    <property type="component" value="Unassembled WGS sequence"/>
</dbReference>